<evidence type="ECO:0000313" key="2">
    <source>
        <dbReference type="EMBL" id="RSM11870.1"/>
    </source>
</evidence>
<feature type="compositionally biased region" description="Basic and acidic residues" evidence="1">
    <location>
        <begin position="102"/>
        <end position="116"/>
    </location>
</feature>
<feature type="region of interest" description="Disordered" evidence="1">
    <location>
        <begin position="65"/>
        <end position="168"/>
    </location>
</feature>
<name>A0A428UC55_9HYPO</name>
<keyword evidence="3" id="KW-1185">Reference proteome</keyword>
<protein>
    <submittedName>
        <fullName evidence="2">Uncharacterized protein</fullName>
    </submittedName>
</protein>
<organism evidence="2 3">
    <name type="scientific">Fusarium oligoseptatum</name>
    <dbReference type="NCBI Taxonomy" id="2604345"/>
    <lineage>
        <taxon>Eukaryota</taxon>
        <taxon>Fungi</taxon>
        <taxon>Dikarya</taxon>
        <taxon>Ascomycota</taxon>
        <taxon>Pezizomycotina</taxon>
        <taxon>Sordariomycetes</taxon>
        <taxon>Hypocreomycetidae</taxon>
        <taxon>Hypocreales</taxon>
        <taxon>Nectriaceae</taxon>
        <taxon>Fusarium</taxon>
        <taxon>Fusarium solani species complex</taxon>
    </lineage>
</organism>
<evidence type="ECO:0000313" key="3">
    <source>
        <dbReference type="Proteomes" id="UP000287144"/>
    </source>
</evidence>
<dbReference type="EMBL" id="NKCK01000016">
    <property type="protein sequence ID" value="RSM11870.1"/>
    <property type="molecule type" value="Genomic_DNA"/>
</dbReference>
<dbReference type="Proteomes" id="UP000287144">
    <property type="component" value="Unassembled WGS sequence"/>
</dbReference>
<dbReference type="AlphaFoldDB" id="A0A428UC55"/>
<evidence type="ECO:0000256" key="1">
    <source>
        <dbReference type="SAM" id="MobiDB-lite"/>
    </source>
</evidence>
<reference evidence="2 3" key="1">
    <citation type="submission" date="2017-06" db="EMBL/GenBank/DDBJ databases">
        <title>Comparative genomic analysis of Ambrosia Fusariam Clade fungi.</title>
        <authorList>
            <person name="Stajich J.E."/>
            <person name="Carrillo J."/>
            <person name="Kijimoto T."/>
            <person name="Eskalen A."/>
            <person name="O'Donnell K."/>
            <person name="Kasson M."/>
        </authorList>
    </citation>
    <scope>NUCLEOTIDE SEQUENCE [LARGE SCALE GENOMIC DNA]</scope>
    <source>
        <strain evidence="2 3">NRRL62579</strain>
    </source>
</reference>
<proteinExistence type="predicted"/>
<feature type="compositionally biased region" description="Low complexity" evidence="1">
    <location>
        <begin position="117"/>
        <end position="155"/>
    </location>
</feature>
<comment type="caution">
    <text evidence="2">The sequence shown here is derived from an EMBL/GenBank/DDBJ whole genome shotgun (WGS) entry which is preliminary data.</text>
</comment>
<accession>A0A428UC55</accession>
<sequence>MERYFPKFSKRIAGGQLHIRDHYFSRSTTAPTHLPRDITNNIVLLGSAAELSGLSPEMVSVLSGRPAWGHGPAAGVKKNKKKKEAKPGEGKSRFAVARREKKAAQEAAKKATKEAESISASASSTSSTTTNKAAATTTTESSSPSPITTTTDESSGIILTRWPRPKPR</sequence>
<gene>
    <name evidence="2" type="ORF">CEP52_002743</name>
</gene>